<dbReference type="PANTHER" id="PTHR48200:SF1">
    <property type="entry name" value="AMINOTRANSFERASE-LIKE PLANT MOBILE DOMAIN-CONTAINING PROTEIN"/>
    <property type="match status" value="1"/>
</dbReference>
<keyword evidence="4" id="KW-1185">Reference proteome</keyword>
<dbReference type="InterPro" id="IPR056647">
    <property type="entry name" value="DUF7745"/>
</dbReference>
<keyword evidence="1" id="KW-0175">Coiled coil</keyword>
<dbReference type="Pfam" id="PF24924">
    <property type="entry name" value="DUF7745"/>
    <property type="match status" value="1"/>
</dbReference>
<dbReference type="PANTHER" id="PTHR48200">
    <property type="entry name" value="PROTEIN, PUTATIVE-RELATED"/>
    <property type="match status" value="1"/>
</dbReference>
<dbReference type="EMBL" id="JABFAB010000006">
    <property type="protein sequence ID" value="MBA0650410.1"/>
    <property type="molecule type" value="Genomic_DNA"/>
</dbReference>
<protein>
    <recommendedName>
        <fullName evidence="2">DUF7745 domain-containing protein</fullName>
    </recommendedName>
</protein>
<dbReference type="Proteomes" id="UP000593573">
    <property type="component" value="Unassembled WGS sequence"/>
</dbReference>
<evidence type="ECO:0000256" key="1">
    <source>
        <dbReference type="SAM" id="Coils"/>
    </source>
</evidence>
<dbReference type="OrthoDB" id="1020431at2759"/>
<sequence>MLIHVQLLNRELVIENGFLDKLKDNATIQIWSEKTQQEKGDNLTKGYFTFGKVDLVPIVEGYTTLLRFLKIQANKAYSRAANVSTFLKRLMSITSLNTNKKVDVFALSIYGLVIFPKASRHIDERVNEGLSGVHNTSSLVSQPLLEDVEWRAPWMIPDEILYRCGDFDWVPLLGIYGVIGYAHLLVLRVNDNVLVSNQENTRSIEEHLQAILSELEIVKQDFENRSSELGRKIKKLEEEKIQLGLDVDVQKLEAEKMRKGKNKAEEDLNSLKIDYKKLRLSIRTVSEVLETNNEHWKEQLQCSKGQIRDRDHIMDEAVTQVREVADHLQTLAVQADMLSLRYESESDRGR</sequence>
<evidence type="ECO:0000313" key="3">
    <source>
        <dbReference type="EMBL" id="MBA0650410.1"/>
    </source>
</evidence>
<reference evidence="3 4" key="1">
    <citation type="journal article" date="2019" name="Genome Biol. Evol.">
        <title>Insights into the evolution of the New World diploid cottons (Gossypium, subgenus Houzingenia) based on genome sequencing.</title>
        <authorList>
            <person name="Grover C.E."/>
            <person name="Arick M.A. 2nd"/>
            <person name="Thrash A."/>
            <person name="Conover J.L."/>
            <person name="Sanders W.S."/>
            <person name="Peterson D.G."/>
            <person name="Frelichowski J.E."/>
            <person name="Scheffler J.A."/>
            <person name="Scheffler B.E."/>
            <person name="Wendel J.F."/>
        </authorList>
    </citation>
    <scope>NUCLEOTIDE SEQUENCE [LARGE SCALE GENOMIC DNA]</scope>
    <source>
        <strain evidence="3">57</strain>
        <tissue evidence="3">Leaf</tissue>
    </source>
</reference>
<feature type="domain" description="DUF7745" evidence="2">
    <location>
        <begin position="146"/>
        <end position="232"/>
    </location>
</feature>
<comment type="caution">
    <text evidence="3">The sequence shown here is derived from an EMBL/GenBank/DDBJ whole genome shotgun (WGS) entry which is preliminary data.</text>
</comment>
<evidence type="ECO:0000259" key="2">
    <source>
        <dbReference type="Pfam" id="PF24924"/>
    </source>
</evidence>
<dbReference type="AlphaFoldDB" id="A0A7J8UJ47"/>
<proteinExistence type="predicted"/>
<gene>
    <name evidence="3" type="ORF">Goklo_017832</name>
</gene>
<evidence type="ECO:0000313" key="4">
    <source>
        <dbReference type="Proteomes" id="UP000593573"/>
    </source>
</evidence>
<name>A0A7J8UJ47_9ROSI</name>
<feature type="coiled-coil region" evidence="1">
    <location>
        <begin position="219"/>
        <end position="281"/>
    </location>
</feature>
<organism evidence="3 4">
    <name type="scientific">Gossypium klotzschianum</name>
    <dbReference type="NCBI Taxonomy" id="34286"/>
    <lineage>
        <taxon>Eukaryota</taxon>
        <taxon>Viridiplantae</taxon>
        <taxon>Streptophyta</taxon>
        <taxon>Embryophyta</taxon>
        <taxon>Tracheophyta</taxon>
        <taxon>Spermatophyta</taxon>
        <taxon>Magnoliopsida</taxon>
        <taxon>eudicotyledons</taxon>
        <taxon>Gunneridae</taxon>
        <taxon>Pentapetalae</taxon>
        <taxon>rosids</taxon>
        <taxon>malvids</taxon>
        <taxon>Malvales</taxon>
        <taxon>Malvaceae</taxon>
        <taxon>Malvoideae</taxon>
        <taxon>Gossypium</taxon>
    </lineage>
</organism>
<accession>A0A7J8UJ47</accession>